<evidence type="ECO:0000256" key="1">
    <source>
        <dbReference type="SAM" id="MobiDB-lite"/>
    </source>
</evidence>
<proteinExistence type="predicted"/>
<protein>
    <submittedName>
        <fullName evidence="2">Uncharacterized protein</fullName>
    </submittedName>
</protein>
<comment type="caution">
    <text evidence="2">The sequence shown here is derived from an EMBL/GenBank/DDBJ whole genome shotgun (WGS) entry which is preliminary data.</text>
</comment>
<organism evidence="2 3">
    <name type="scientific">Trichonephila clavata</name>
    <name type="common">Joro spider</name>
    <name type="synonym">Nephila clavata</name>
    <dbReference type="NCBI Taxonomy" id="2740835"/>
    <lineage>
        <taxon>Eukaryota</taxon>
        <taxon>Metazoa</taxon>
        <taxon>Ecdysozoa</taxon>
        <taxon>Arthropoda</taxon>
        <taxon>Chelicerata</taxon>
        <taxon>Arachnida</taxon>
        <taxon>Araneae</taxon>
        <taxon>Araneomorphae</taxon>
        <taxon>Entelegynae</taxon>
        <taxon>Araneoidea</taxon>
        <taxon>Nephilidae</taxon>
        <taxon>Trichonephila</taxon>
    </lineage>
</organism>
<dbReference type="EMBL" id="BMAO01029842">
    <property type="protein sequence ID" value="GFR34179.1"/>
    <property type="molecule type" value="Genomic_DNA"/>
</dbReference>
<dbReference type="OrthoDB" id="6776742at2759"/>
<evidence type="ECO:0000313" key="3">
    <source>
        <dbReference type="Proteomes" id="UP000887116"/>
    </source>
</evidence>
<sequence length="308" mass="36898">MTVEVNTTKTEEEKLIQHITIVKNEVRFEDVQTFFQKYNLEMPIQNFLDQFENICNSFEITEKQKIIFLTKLVSGLIATFIKSNTIPRSFTGFKLNLVREFGTLINPEEIHLQLAKTEKNIQRDYFIEIYNIEYFYRMQEIASQINFEEEAEKFYIIKGLKEDRAIEMQLKSSKDIQELKDKMKILYIQESKISTTNRPEFINPKYPLERTPPHPTQLGHRSQYRRWRSGQNQPPMNYSQNQVYNQVYPQRPTSYHHHPSFTPQRPTMYPRSQWISQQRSAGLRPDAPIFHPSHRLQENNTIIRPYQR</sequence>
<gene>
    <name evidence="2" type="ORF">TNCT_666881</name>
</gene>
<accession>A0A8X6M7G9</accession>
<dbReference type="AlphaFoldDB" id="A0A8X6M7G9"/>
<reference evidence="2" key="1">
    <citation type="submission" date="2020-07" db="EMBL/GenBank/DDBJ databases">
        <title>Multicomponent nature underlies the extraordinary mechanical properties of spider dragline silk.</title>
        <authorList>
            <person name="Kono N."/>
            <person name="Nakamura H."/>
            <person name="Mori M."/>
            <person name="Yoshida Y."/>
            <person name="Ohtoshi R."/>
            <person name="Malay A.D."/>
            <person name="Moran D.A.P."/>
            <person name="Tomita M."/>
            <person name="Numata K."/>
            <person name="Arakawa K."/>
        </authorList>
    </citation>
    <scope>NUCLEOTIDE SEQUENCE</scope>
</reference>
<evidence type="ECO:0000313" key="2">
    <source>
        <dbReference type="EMBL" id="GFR34179.1"/>
    </source>
</evidence>
<feature type="region of interest" description="Disordered" evidence="1">
    <location>
        <begin position="288"/>
        <end position="308"/>
    </location>
</feature>
<keyword evidence="3" id="KW-1185">Reference proteome</keyword>
<feature type="region of interest" description="Disordered" evidence="1">
    <location>
        <begin position="198"/>
        <end position="237"/>
    </location>
</feature>
<dbReference type="Proteomes" id="UP000887116">
    <property type="component" value="Unassembled WGS sequence"/>
</dbReference>
<name>A0A8X6M7G9_TRICU</name>